<keyword evidence="13" id="KW-1185">Reference proteome</keyword>
<evidence type="ECO:0000256" key="11">
    <source>
        <dbReference type="ARBA" id="ARBA00067920"/>
    </source>
</evidence>
<sequence>MREIWRWGNREPGYRGEWPEVRGEIWRWGTGRGVSWGRFRDGAQGAELRERSGGWGTGSWVMGVRGEIWEQGAGLQGVIWRWGTGSRSQKQCRKSSFAFYQAVRDLLPVWLLEDIRTMEAFHWEEGGKVSTYSPSEALLYALVHNHQPYAQYLLNKFPESALAIPSQNFSCCQSSAPHLAMAVRYNRTHILFRILKAIRGFPERERANYLDRRGCSRVEGSKTVLHVACELLRPECLLLLLSHGASPCLHDCTGNTPLDILLQQISQTPAVNMCTKLLLLDSLFLFMPQELQFSMKQQLLDNHQPWQDLLGENRFQWLAGLTPTSLFITAMRVLIRSISPEQFPEALENLPLPQFLKPLGLKLKN</sequence>
<reference evidence="12" key="1">
    <citation type="submission" date="2025-08" db="UniProtKB">
        <authorList>
            <consortium name="Ensembl"/>
        </authorList>
    </citation>
    <scope>IDENTIFICATION</scope>
</reference>
<dbReference type="GeneTree" id="ENSGT00390000018116"/>
<name>A0A8C4VQA0_9SAUR</name>
<dbReference type="GO" id="GO:0031410">
    <property type="term" value="C:cytoplasmic vesicle"/>
    <property type="evidence" value="ECO:0007669"/>
    <property type="project" value="UniProtKB-SubCell"/>
</dbReference>
<reference evidence="12" key="2">
    <citation type="submission" date="2025-09" db="UniProtKB">
        <authorList>
            <consortium name="Ensembl"/>
        </authorList>
    </citation>
    <scope>IDENTIFICATION</scope>
</reference>
<comment type="subcellular location">
    <subcellularLocation>
        <location evidence="1">Cytoplasm</location>
        <location evidence="1">Cytosol</location>
    </subcellularLocation>
    <subcellularLocation>
        <location evidence="2">Cytoplasmic vesicle</location>
    </subcellularLocation>
</comment>
<proteinExistence type="predicted"/>
<dbReference type="GO" id="GO:0006878">
    <property type="term" value="P:intracellular copper ion homeostasis"/>
    <property type="evidence" value="ECO:0007669"/>
    <property type="project" value="Ensembl"/>
</dbReference>
<keyword evidence="4" id="KW-0963">Cytoplasm</keyword>
<dbReference type="GO" id="GO:0043161">
    <property type="term" value="P:proteasome-mediated ubiquitin-dependent protein catabolic process"/>
    <property type="evidence" value="ECO:0007669"/>
    <property type="project" value="Ensembl"/>
</dbReference>
<keyword evidence="8" id="KW-0968">Cytoplasmic vesicle</keyword>
<evidence type="ECO:0000256" key="6">
    <source>
        <dbReference type="ARBA" id="ARBA00022786"/>
    </source>
</evidence>
<evidence type="ECO:0000256" key="7">
    <source>
        <dbReference type="ARBA" id="ARBA00023043"/>
    </source>
</evidence>
<protein>
    <recommendedName>
        <fullName evidence="11">Ankyrin repeat domain-containing protein 9</fullName>
    </recommendedName>
</protein>
<dbReference type="Proteomes" id="UP000694390">
    <property type="component" value="Unassembled WGS sequence"/>
</dbReference>
<evidence type="ECO:0000256" key="2">
    <source>
        <dbReference type="ARBA" id="ARBA00004541"/>
    </source>
</evidence>
<comment type="pathway">
    <text evidence="3">Protein modification; protein ubiquitination.</text>
</comment>
<comment type="function">
    <text evidence="9">Substrate receptor subunit of a cullin-RING superfamily E3 ligase complex (CUL5-based E3 ubiquitin ligase complex) which mediates the ubiquitination and subsequent proteasomal degradation of target proteins. Depending of the metabolic state of the cell, promotes the proteasomal degradation of IMPDH2, the rate-limiting enzyme in GTP biosynthesis or protects IMPDH2 by stabilizing IMPDH2 filaments assembly. Implicated in different cellular processes, like copper homeostasis and cell proliferation.</text>
</comment>
<evidence type="ECO:0000256" key="10">
    <source>
        <dbReference type="ARBA" id="ARBA00064762"/>
    </source>
</evidence>
<evidence type="ECO:0000313" key="12">
    <source>
        <dbReference type="Ensembl" id="ENSGEVP00005004339.1"/>
    </source>
</evidence>
<dbReference type="InterPro" id="IPR036770">
    <property type="entry name" value="Ankyrin_rpt-contain_sf"/>
</dbReference>
<accession>A0A8C4VQA0</accession>
<dbReference type="GO" id="GO:0005829">
    <property type="term" value="C:cytosol"/>
    <property type="evidence" value="ECO:0007669"/>
    <property type="project" value="UniProtKB-SubCell"/>
</dbReference>
<evidence type="ECO:0000256" key="4">
    <source>
        <dbReference type="ARBA" id="ARBA00022490"/>
    </source>
</evidence>
<gene>
    <name evidence="12" type="primary">ANKRD9</name>
</gene>
<evidence type="ECO:0000256" key="1">
    <source>
        <dbReference type="ARBA" id="ARBA00004514"/>
    </source>
</evidence>
<keyword evidence="6" id="KW-0833">Ubl conjugation pathway</keyword>
<evidence type="ECO:0000313" key="13">
    <source>
        <dbReference type="Proteomes" id="UP000694390"/>
    </source>
</evidence>
<dbReference type="Ensembl" id="ENSGEVT00005004531.1">
    <property type="protein sequence ID" value="ENSGEVP00005004339.1"/>
    <property type="gene ID" value="ENSGEVG00005003116.1"/>
</dbReference>
<dbReference type="GO" id="GO:0016567">
    <property type="term" value="P:protein ubiquitination"/>
    <property type="evidence" value="ECO:0007669"/>
    <property type="project" value="Ensembl"/>
</dbReference>
<evidence type="ECO:0000256" key="5">
    <source>
        <dbReference type="ARBA" id="ARBA00022737"/>
    </source>
</evidence>
<dbReference type="GO" id="GO:1990756">
    <property type="term" value="F:ubiquitin-like ligase-substrate adaptor activity"/>
    <property type="evidence" value="ECO:0007669"/>
    <property type="project" value="Ensembl"/>
</dbReference>
<dbReference type="OrthoDB" id="45365at2759"/>
<dbReference type="Gene3D" id="1.25.40.20">
    <property type="entry name" value="Ankyrin repeat-containing domain"/>
    <property type="match status" value="1"/>
</dbReference>
<keyword evidence="7" id="KW-0040">ANK repeat</keyword>
<dbReference type="SUPFAM" id="SSF48403">
    <property type="entry name" value="Ankyrin repeat"/>
    <property type="match status" value="1"/>
</dbReference>
<evidence type="ECO:0000256" key="8">
    <source>
        <dbReference type="ARBA" id="ARBA00023329"/>
    </source>
</evidence>
<dbReference type="FunFam" id="1.25.40.20:FF:000226">
    <property type="entry name" value="Ankyrin repeat domain-containing protein 9"/>
    <property type="match status" value="1"/>
</dbReference>
<dbReference type="AlphaFoldDB" id="A0A8C4VQA0"/>
<comment type="subunit">
    <text evidence="10">Part of an E3 ubiquitin-protein ligase complex with Elongin BC (ELOB and ELOC), CUL5 and ANKRD9. Interacts with IMPDH2; leading to ubiquitination of IMPDH2 and its subsequent proteasomal degradation.</text>
</comment>
<dbReference type="GO" id="GO:0031466">
    <property type="term" value="C:Cul5-RING ubiquitin ligase complex"/>
    <property type="evidence" value="ECO:0007669"/>
    <property type="project" value="Ensembl"/>
</dbReference>
<evidence type="ECO:0000256" key="9">
    <source>
        <dbReference type="ARBA" id="ARBA00055501"/>
    </source>
</evidence>
<evidence type="ECO:0000256" key="3">
    <source>
        <dbReference type="ARBA" id="ARBA00004906"/>
    </source>
</evidence>
<keyword evidence="5" id="KW-0677">Repeat</keyword>
<organism evidence="12 13">
    <name type="scientific">Gopherus evgoodei</name>
    <name type="common">Goodes thornscrub tortoise</name>
    <dbReference type="NCBI Taxonomy" id="1825980"/>
    <lineage>
        <taxon>Eukaryota</taxon>
        <taxon>Metazoa</taxon>
        <taxon>Chordata</taxon>
        <taxon>Craniata</taxon>
        <taxon>Vertebrata</taxon>
        <taxon>Euteleostomi</taxon>
        <taxon>Archelosauria</taxon>
        <taxon>Testudinata</taxon>
        <taxon>Testudines</taxon>
        <taxon>Cryptodira</taxon>
        <taxon>Durocryptodira</taxon>
        <taxon>Testudinoidea</taxon>
        <taxon>Testudinidae</taxon>
        <taxon>Gopherus</taxon>
    </lineage>
</organism>